<keyword evidence="5" id="KW-1133">Transmembrane helix</keyword>
<dbReference type="PANTHER" id="PTHR22550:SF5">
    <property type="entry name" value="LEUCINE ZIPPER PROTEIN 4"/>
    <property type="match status" value="1"/>
</dbReference>
<evidence type="ECO:0000256" key="1">
    <source>
        <dbReference type="ARBA" id="ARBA00004141"/>
    </source>
</evidence>
<feature type="transmembrane region" description="Helical" evidence="5">
    <location>
        <begin position="411"/>
        <end position="437"/>
    </location>
</feature>
<dbReference type="InterPro" id="IPR004995">
    <property type="entry name" value="Spore_Ger"/>
</dbReference>
<accession>A0ABT5VI02</accession>
<feature type="transmembrane region" description="Helical" evidence="5">
    <location>
        <begin position="286"/>
        <end position="305"/>
    </location>
</feature>
<comment type="subcellular location">
    <subcellularLocation>
        <location evidence="4">Cell membrane</location>
    </subcellularLocation>
    <subcellularLocation>
        <location evidence="1">Membrane</location>
        <topology evidence="1">Multi-pass membrane protein</topology>
    </subcellularLocation>
</comment>
<proteinExistence type="inferred from homology"/>
<dbReference type="Pfam" id="PF03323">
    <property type="entry name" value="GerA"/>
    <property type="match status" value="1"/>
</dbReference>
<dbReference type="PANTHER" id="PTHR22550">
    <property type="entry name" value="SPORE GERMINATION PROTEIN"/>
    <property type="match status" value="1"/>
</dbReference>
<evidence type="ECO:0000313" key="6">
    <source>
        <dbReference type="EMBL" id="MDE5415084.1"/>
    </source>
</evidence>
<organism evidence="6 7">
    <name type="scientific">Alkalihalobacterium chitinilyticum</name>
    <dbReference type="NCBI Taxonomy" id="2980103"/>
    <lineage>
        <taxon>Bacteria</taxon>
        <taxon>Bacillati</taxon>
        <taxon>Bacillota</taxon>
        <taxon>Bacilli</taxon>
        <taxon>Bacillales</taxon>
        <taxon>Bacillaceae</taxon>
        <taxon>Alkalihalobacterium</taxon>
    </lineage>
</organism>
<dbReference type="PIRSF" id="PIRSF005690">
    <property type="entry name" value="GerBA"/>
    <property type="match status" value="1"/>
</dbReference>
<evidence type="ECO:0000313" key="7">
    <source>
        <dbReference type="Proteomes" id="UP001148125"/>
    </source>
</evidence>
<evidence type="ECO:0000256" key="3">
    <source>
        <dbReference type="ARBA" id="ARBA00023136"/>
    </source>
</evidence>
<comment type="similarity">
    <text evidence="2 4">Belongs to the GerABKA family.</text>
</comment>
<keyword evidence="7" id="KW-1185">Reference proteome</keyword>
<evidence type="ECO:0000256" key="2">
    <source>
        <dbReference type="ARBA" id="ARBA00005278"/>
    </source>
</evidence>
<evidence type="ECO:0000256" key="5">
    <source>
        <dbReference type="SAM" id="Phobius"/>
    </source>
</evidence>
<comment type="caution">
    <text evidence="6">The sequence shown here is derived from an EMBL/GenBank/DDBJ whole genome shotgun (WGS) entry which is preliminary data.</text>
</comment>
<feature type="transmembrane region" description="Helical" evidence="5">
    <location>
        <begin position="317"/>
        <end position="343"/>
    </location>
</feature>
<feature type="transmembrane region" description="Helical" evidence="5">
    <location>
        <begin position="380"/>
        <end position="399"/>
    </location>
</feature>
<dbReference type="InterPro" id="IPR050768">
    <property type="entry name" value="UPF0353/GerABKA_families"/>
</dbReference>
<protein>
    <submittedName>
        <fullName evidence="6">Spore germination protein</fullName>
    </submittedName>
</protein>
<sequence>MRDNEQQMKITKINEMLSKGELVKEDLKSFFESSADISFLPIEKQPDVTAFICEGMVDMTQLNDYFNKVAAYIVEGLEGDKKDLPPIILVENMEKIVDKVFSGFLIFYINQDSHVYAVDISKVPSRSPEESKTEISLKGPRDGFTEELPINISLIRKRVKSETLHNEQFEIGSLSKTKVSLLYLSNKINTEILEEIRNRLETLETESLLSSGQLEQWISDRTFSIFPHFDYITRADYAIECLLRGRFVVIVDGSPSVLIGPINLFAMLKSPEDVHFPYSIVALQRLIRFIGLAISIFAPGFYIAITTVNLDQLPFSLLATIVISREGLPFSLPLEAFFILLLFEILREAVIRMPSAVGQTISIVGGLIIGDAAIRAGLTSPTLLVVIAISAVATYTLVNQSLTGTVTILRIYSMIISLFLGVYGFVLAFLSIIIYLAQLESFRLSYLEPISSLRFRDYLNAFLTNPFKRKDFTSPTIQMRRRRE</sequence>
<reference evidence="6" key="1">
    <citation type="submission" date="2024-05" db="EMBL/GenBank/DDBJ databases">
        <title>Alkalihalobacillus sp. strain MEB203 novel alkaliphilic bacterium from Lonar Lake, India.</title>
        <authorList>
            <person name="Joshi A."/>
            <person name="Thite S."/>
            <person name="Mengade P."/>
        </authorList>
    </citation>
    <scope>NUCLEOTIDE SEQUENCE</scope>
    <source>
        <strain evidence="6">MEB 203</strain>
    </source>
</reference>
<name>A0ABT5VI02_9BACI</name>
<evidence type="ECO:0000256" key="4">
    <source>
        <dbReference type="PIRNR" id="PIRNR005690"/>
    </source>
</evidence>
<keyword evidence="5" id="KW-0812">Transmembrane</keyword>
<dbReference type="EMBL" id="JAOTPO010000013">
    <property type="protein sequence ID" value="MDE5415084.1"/>
    <property type="molecule type" value="Genomic_DNA"/>
</dbReference>
<keyword evidence="3 4" id="KW-0472">Membrane</keyword>
<dbReference type="Proteomes" id="UP001148125">
    <property type="component" value="Unassembled WGS sequence"/>
</dbReference>
<dbReference type="RefSeq" id="WP_275119693.1">
    <property type="nucleotide sequence ID" value="NZ_JAOTPO010000013.1"/>
</dbReference>
<gene>
    <name evidence="6" type="ORF">N7Z68_17115</name>
</gene>